<dbReference type="Proteomes" id="UP000325780">
    <property type="component" value="Unassembled WGS sequence"/>
</dbReference>
<sequence>MCLSFELFISLFLVLVLVFYSFFPPDYIFVNIICTMYQTQTRPGNRKIHRFGHSAPFTLLHCQGVCLVLSEIHK</sequence>
<keyword evidence="1" id="KW-0812">Transmembrane</keyword>
<keyword evidence="1" id="KW-1133">Transmembrane helix</keyword>
<keyword evidence="3" id="KW-1185">Reference proteome</keyword>
<accession>A0A5N6TZ41</accession>
<feature type="transmembrane region" description="Helical" evidence="1">
    <location>
        <begin position="7"/>
        <end position="23"/>
    </location>
</feature>
<proteinExistence type="predicted"/>
<gene>
    <name evidence="2" type="ORF">BDV25DRAFT_152678</name>
</gene>
<dbReference type="AlphaFoldDB" id="A0A5N6TZ41"/>
<evidence type="ECO:0000256" key="1">
    <source>
        <dbReference type="SAM" id="Phobius"/>
    </source>
</evidence>
<dbReference type="EMBL" id="ML742072">
    <property type="protein sequence ID" value="KAE8151359.1"/>
    <property type="molecule type" value="Genomic_DNA"/>
</dbReference>
<reference evidence="2 3" key="1">
    <citation type="submission" date="2019-04" db="EMBL/GenBank/DDBJ databases">
        <title>Friends and foes A comparative genomics study of 23 Aspergillus species from section Flavi.</title>
        <authorList>
            <consortium name="DOE Joint Genome Institute"/>
            <person name="Kjaerbolling I."/>
            <person name="Vesth T."/>
            <person name="Frisvad J.C."/>
            <person name="Nybo J.L."/>
            <person name="Theobald S."/>
            <person name="Kildgaard S."/>
            <person name="Isbrandt T."/>
            <person name="Kuo A."/>
            <person name="Sato A."/>
            <person name="Lyhne E.K."/>
            <person name="Kogle M.E."/>
            <person name="Wiebenga A."/>
            <person name="Kun R.S."/>
            <person name="Lubbers R.J."/>
            <person name="Makela M.R."/>
            <person name="Barry K."/>
            <person name="Chovatia M."/>
            <person name="Clum A."/>
            <person name="Daum C."/>
            <person name="Haridas S."/>
            <person name="He G."/>
            <person name="LaButti K."/>
            <person name="Lipzen A."/>
            <person name="Mondo S."/>
            <person name="Riley R."/>
            <person name="Salamov A."/>
            <person name="Simmons B.A."/>
            <person name="Magnuson J.K."/>
            <person name="Henrissat B."/>
            <person name="Mortensen U.H."/>
            <person name="Larsen T.O."/>
            <person name="Devries R.P."/>
            <person name="Grigoriev I.V."/>
            <person name="Machida M."/>
            <person name="Baker S.E."/>
            <person name="Andersen M.R."/>
        </authorList>
    </citation>
    <scope>NUCLEOTIDE SEQUENCE [LARGE SCALE GENOMIC DNA]</scope>
    <source>
        <strain evidence="2 3">IBT 18842</strain>
    </source>
</reference>
<organism evidence="2 3">
    <name type="scientific">Aspergillus avenaceus</name>
    <dbReference type="NCBI Taxonomy" id="36643"/>
    <lineage>
        <taxon>Eukaryota</taxon>
        <taxon>Fungi</taxon>
        <taxon>Dikarya</taxon>
        <taxon>Ascomycota</taxon>
        <taxon>Pezizomycotina</taxon>
        <taxon>Eurotiomycetes</taxon>
        <taxon>Eurotiomycetidae</taxon>
        <taxon>Eurotiales</taxon>
        <taxon>Aspergillaceae</taxon>
        <taxon>Aspergillus</taxon>
        <taxon>Aspergillus subgen. Circumdati</taxon>
    </lineage>
</organism>
<name>A0A5N6TZ41_ASPAV</name>
<evidence type="ECO:0000313" key="3">
    <source>
        <dbReference type="Proteomes" id="UP000325780"/>
    </source>
</evidence>
<keyword evidence="1" id="KW-0472">Membrane</keyword>
<protein>
    <submittedName>
        <fullName evidence="2">Uncharacterized protein</fullName>
    </submittedName>
</protein>
<evidence type="ECO:0000313" key="2">
    <source>
        <dbReference type="EMBL" id="KAE8151359.1"/>
    </source>
</evidence>